<evidence type="ECO:0000259" key="1">
    <source>
        <dbReference type="Pfam" id="PF00724"/>
    </source>
</evidence>
<keyword evidence="3" id="KW-1185">Reference proteome</keyword>
<dbReference type="InterPro" id="IPR001155">
    <property type="entry name" value="OxRdtase_FMN_N"/>
</dbReference>
<comment type="caution">
    <text evidence="2">The sequence shown here is derived from an EMBL/GenBank/DDBJ whole genome shotgun (WGS) entry which is preliminary data.</text>
</comment>
<feature type="domain" description="NADH:flavin oxidoreductase/NADH oxidase N-terminal" evidence="1">
    <location>
        <begin position="40"/>
        <end position="365"/>
    </location>
</feature>
<accession>A0A550CTI0</accession>
<dbReference type="SUPFAM" id="SSF51395">
    <property type="entry name" value="FMN-linked oxidoreductases"/>
    <property type="match status" value="1"/>
</dbReference>
<dbReference type="PANTHER" id="PTHR22893:SF91">
    <property type="entry name" value="NADPH DEHYDROGENASE 2-RELATED"/>
    <property type="match status" value="1"/>
</dbReference>
<dbReference type="GO" id="GO:0010181">
    <property type="term" value="F:FMN binding"/>
    <property type="evidence" value="ECO:0007669"/>
    <property type="project" value="InterPro"/>
</dbReference>
<dbReference type="EMBL" id="VDMD01000002">
    <property type="protein sequence ID" value="TRM68081.1"/>
    <property type="molecule type" value="Genomic_DNA"/>
</dbReference>
<gene>
    <name evidence="2" type="ORF">BD626DRAFT_110852</name>
</gene>
<dbReference type="InterPro" id="IPR013785">
    <property type="entry name" value="Aldolase_TIM"/>
</dbReference>
<dbReference type="PANTHER" id="PTHR22893">
    <property type="entry name" value="NADH OXIDOREDUCTASE-RELATED"/>
    <property type="match status" value="1"/>
</dbReference>
<dbReference type="Gene3D" id="3.20.20.70">
    <property type="entry name" value="Aldolase class I"/>
    <property type="match status" value="1"/>
</dbReference>
<reference evidence="2 3" key="1">
    <citation type="journal article" date="2019" name="New Phytol.">
        <title>Comparative genomics reveals unique wood-decay strategies and fruiting body development in the Schizophyllaceae.</title>
        <authorList>
            <person name="Almasi E."/>
            <person name="Sahu N."/>
            <person name="Krizsan K."/>
            <person name="Balint B."/>
            <person name="Kovacs G.M."/>
            <person name="Kiss B."/>
            <person name="Cseklye J."/>
            <person name="Drula E."/>
            <person name="Henrissat B."/>
            <person name="Nagy I."/>
            <person name="Chovatia M."/>
            <person name="Adam C."/>
            <person name="LaButti K."/>
            <person name="Lipzen A."/>
            <person name="Riley R."/>
            <person name="Grigoriev I.V."/>
            <person name="Nagy L.G."/>
        </authorList>
    </citation>
    <scope>NUCLEOTIDE SEQUENCE [LARGE SCALE GENOMIC DNA]</scope>
    <source>
        <strain evidence="2 3">NL-1724</strain>
    </source>
</reference>
<organism evidence="2 3">
    <name type="scientific">Schizophyllum amplum</name>
    <dbReference type="NCBI Taxonomy" id="97359"/>
    <lineage>
        <taxon>Eukaryota</taxon>
        <taxon>Fungi</taxon>
        <taxon>Dikarya</taxon>
        <taxon>Basidiomycota</taxon>
        <taxon>Agaricomycotina</taxon>
        <taxon>Agaricomycetes</taxon>
        <taxon>Agaricomycetidae</taxon>
        <taxon>Agaricales</taxon>
        <taxon>Schizophyllaceae</taxon>
        <taxon>Schizophyllum</taxon>
    </lineage>
</organism>
<evidence type="ECO:0000313" key="3">
    <source>
        <dbReference type="Proteomes" id="UP000320762"/>
    </source>
</evidence>
<name>A0A550CTI0_9AGAR</name>
<dbReference type="CDD" id="cd02933">
    <property type="entry name" value="OYE_like_FMN"/>
    <property type="match status" value="1"/>
</dbReference>
<protein>
    <recommendedName>
        <fullName evidence="1">NADH:flavin oxidoreductase/NADH oxidase N-terminal domain-containing protein</fullName>
    </recommendedName>
</protein>
<dbReference type="InterPro" id="IPR045247">
    <property type="entry name" value="Oye-like"/>
</dbReference>
<evidence type="ECO:0000313" key="2">
    <source>
        <dbReference type="EMBL" id="TRM68081.1"/>
    </source>
</evidence>
<proteinExistence type="predicted"/>
<dbReference type="Pfam" id="PF00724">
    <property type="entry name" value="Oxidored_FMN"/>
    <property type="match status" value="1"/>
</dbReference>
<dbReference type="GO" id="GO:0003959">
    <property type="term" value="F:NADPH dehydrogenase activity"/>
    <property type="evidence" value="ECO:0007669"/>
    <property type="project" value="TreeGrafter"/>
</dbReference>
<dbReference type="OrthoDB" id="276546at2759"/>
<sequence length="376" mass="41916">MAWYKARIPARLCIPTASCASSASALTLRAVMSDATSTPKLFQPVKVGNIELAHRVVYAPTTRFRNSSQHIPLPIVKEYYHQRSSFPGSLIIYEATCIAPKASGICNVAGMWNEEQVAALKEICNTIHAQGCYVYLQIVALGFSSRLQQLAEDDPAADYVGASDVPVKGREHERPRPLTVDEIHQYAELFAQAARNAIRAGFDGVEIHGAHAYLIEQFLSDVSNRRMDEYGGSIENRARFALEVTEAVVRAIGEERTGFRVSPWSPYQEINMPDPVPTFGYLAEELRDRYPRLAYLHVVEPGAAAADIADPDKYSKNASNDFLRKIWDPTKRPFISAGGYTRQTAIARAEKDGDIIAFSKYYISNVRRSFLPVEEH</sequence>
<dbReference type="Proteomes" id="UP000320762">
    <property type="component" value="Unassembled WGS sequence"/>
</dbReference>
<dbReference type="STRING" id="97359.A0A550CTI0"/>
<dbReference type="AlphaFoldDB" id="A0A550CTI0"/>